<evidence type="ECO:0000259" key="4">
    <source>
        <dbReference type="PROSITE" id="PS51898"/>
    </source>
</evidence>
<name>A0A1M7EC01_XYLRU</name>
<keyword evidence="2" id="KW-0238">DNA-binding</keyword>
<protein>
    <submittedName>
        <fullName evidence="5">Site-specific recombinase XerD</fullName>
    </submittedName>
</protein>
<dbReference type="InterPro" id="IPR050090">
    <property type="entry name" value="Tyrosine_recombinase_XerCD"/>
</dbReference>
<dbReference type="InterPro" id="IPR002104">
    <property type="entry name" value="Integrase_catalytic"/>
</dbReference>
<dbReference type="Gene3D" id="1.10.150.130">
    <property type="match status" value="1"/>
</dbReference>
<dbReference type="Pfam" id="PF13102">
    <property type="entry name" value="Phage_int_SAM_5"/>
    <property type="match status" value="1"/>
</dbReference>
<reference evidence="5 6" key="1">
    <citation type="submission" date="2016-11" db="EMBL/GenBank/DDBJ databases">
        <authorList>
            <person name="Jaros S."/>
            <person name="Januszkiewicz K."/>
            <person name="Wedrychowicz H."/>
        </authorList>
    </citation>
    <scope>NUCLEOTIDE SEQUENCE [LARGE SCALE GENOMIC DNA]</scope>
    <source>
        <strain evidence="5 6">BPI-34</strain>
    </source>
</reference>
<dbReference type="InterPro" id="IPR011010">
    <property type="entry name" value="DNA_brk_join_enz"/>
</dbReference>
<evidence type="ECO:0000256" key="2">
    <source>
        <dbReference type="ARBA" id="ARBA00023125"/>
    </source>
</evidence>
<dbReference type="InterPro" id="IPR025269">
    <property type="entry name" value="SAM-like_dom"/>
</dbReference>
<dbReference type="EMBL" id="FRCJ01000001">
    <property type="protein sequence ID" value="SHL89180.1"/>
    <property type="molecule type" value="Genomic_DNA"/>
</dbReference>
<dbReference type="PANTHER" id="PTHR30349">
    <property type="entry name" value="PHAGE INTEGRASE-RELATED"/>
    <property type="match status" value="1"/>
</dbReference>
<dbReference type="RefSeq" id="WP_170857804.1">
    <property type="nucleotide sequence ID" value="NZ_FOLF01000003.1"/>
</dbReference>
<evidence type="ECO:0000313" key="6">
    <source>
        <dbReference type="Proteomes" id="UP000184280"/>
    </source>
</evidence>
<dbReference type="GO" id="GO:0003677">
    <property type="term" value="F:DNA binding"/>
    <property type="evidence" value="ECO:0007669"/>
    <property type="project" value="UniProtKB-KW"/>
</dbReference>
<comment type="similarity">
    <text evidence="1">Belongs to the 'phage' integrase family.</text>
</comment>
<dbReference type="Gene3D" id="1.10.443.10">
    <property type="entry name" value="Intergrase catalytic core"/>
    <property type="match status" value="1"/>
</dbReference>
<dbReference type="InterPro" id="IPR013762">
    <property type="entry name" value="Integrase-like_cat_sf"/>
</dbReference>
<feature type="domain" description="Tyr recombinase" evidence="4">
    <location>
        <begin position="241"/>
        <end position="411"/>
    </location>
</feature>
<proteinExistence type="inferred from homology"/>
<dbReference type="GO" id="GO:0006310">
    <property type="term" value="P:DNA recombination"/>
    <property type="evidence" value="ECO:0007669"/>
    <property type="project" value="UniProtKB-KW"/>
</dbReference>
<keyword evidence="3" id="KW-0233">DNA recombination</keyword>
<dbReference type="InterPro" id="IPR010998">
    <property type="entry name" value="Integrase_recombinase_N"/>
</dbReference>
<dbReference type="CDD" id="cd01185">
    <property type="entry name" value="INTN1_C_like"/>
    <property type="match status" value="1"/>
</dbReference>
<dbReference type="PROSITE" id="PS51898">
    <property type="entry name" value="TYR_RECOMBINASE"/>
    <property type="match status" value="1"/>
</dbReference>
<gene>
    <name evidence="5" type="ORF">SAMN04488494_1025</name>
</gene>
<accession>A0A1M7EC01</accession>
<evidence type="ECO:0000313" key="5">
    <source>
        <dbReference type="EMBL" id="SHL89180.1"/>
    </source>
</evidence>
<sequence>MARKKLFSTPEELFEGYFGDFSTKKGRKKGVVEARKVTLKGRMLKDGKISLYLYSCINGNVSRTSMGSFLNIETDPTIKAQNEETIRLARTKADLMNADAEREENGFRPIAKSKANLIEYTLKVADDALAKTNNKHGYYYNLQALARHLKTFRGDKIRLSDVDKDFILAFVAYLRNDASNINYLRAEDKEKWKDISLSGNSQHRLFANLHYVIKKAVKARILPRDPFLELDAEDKSKENTGTREYLTAEELKRLIKTPIKNDMIKRAFLFSCFCGLRWSDVSRLRWGDLKTDDVGFFADVTMVKTKKQVKAYISDIGGTWLPVRSGDKTDNDLVFKLPKNEHVNVVLKQWAKDAKIKKTVSFHVSRHTAATMLLNLDVPLEVVAKQLGHGKISTTQIYAKILGKTQKEAIDKQNKLFK</sequence>
<dbReference type="AlphaFoldDB" id="A0A1M7EC01"/>
<dbReference type="PANTHER" id="PTHR30349:SF64">
    <property type="entry name" value="PROPHAGE INTEGRASE INTD-RELATED"/>
    <property type="match status" value="1"/>
</dbReference>
<dbReference type="Pfam" id="PF00589">
    <property type="entry name" value="Phage_integrase"/>
    <property type="match status" value="1"/>
</dbReference>
<evidence type="ECO:0000256" key="1">
    <source>
        <dbReference type="ARBA" id="ARBA00008857"/>
    </source>
</evidence>
<dbReference type="Proteomes" id="UP000184280">
    <property type="component" value="Unassembled WGS sequence"/>
</dbReference>
<evidence type="ECO:0000256" key="3">
    <source>
        <dbReference type="ARBA" id="ARBA00023172"/>
    </source>
</evidence>
<dbReference type="GO" id="GO:0015074">
    <property type="term" value="P:DNA integration"/>
    <property type="evidence" value="ECO:0007669"/>
    <property type="project" value="InterPro"/>
</dbReference>
<dbReference type="SUPFAM" id="SSF56349">
    <property type="entry name" value="DNA breaking-rejoining enzymes"/>
    <property type="match status" value="1"/>
</dbReference>
<organism evidence="5 6">
    <name type="scientific">Xylanibacter ruminicola</name>
    <name type="common">Prevotella ruminicola</name>
    <dbReference type="NCBI Taxonomy" id="839"/>
    <lineage>
        <taxon>Bacteria</taxon>
        <taxon>Pseudomonadati</taxon>
        <taxon>Bacteroidota</taxon>
        <taxon>Bacteroidia</taxon>
        <taxon>Bacteroidales</taxon>
        <taxon>Prevotellaceae</taxon>
        <taxon>Xylanibacter</taxon>
    </lineage>
</organism>